<dbReference type="Proteomes" id="UP000199321">
    <property type="component" value="Unassembled WGS sequence"/>
</dbReference>
<dbReference type="STRING" id="227084.SAMN05421855_106137"/>
<sequence>MLQIQHIMKYKITFFVFSFFTIYLSTAQVGIGTTDPQKDLHVAGTESTIRIDGLNSVNNSENFGGTSKYNVLVDNNGDLTLGKLSGEISSASSMSSPVVVQTTANSGLNAGELYKKNFTLTERALVIITFYISMDFKSYDGASNIDDGRAKVAHNYFYLGDGNTANTSKAYGMTSSVYSNWNCDTATGFIYNSRSTTLSLEPGTYSVHLNGAVYGGDLTPDAAFRVTFGDTDRLDIQAIYL</sequence>
<dbReference type="EMBL" id="FNBA01000006">
    <property type="protein sequence ID" value="SDF14839.1"/>
    <property type="molecule type" value="Genomic_DNA"/>
</dbReference>
<keyword evidence="2" id="KW-1185">Reference proteome</keyword>
<gene>
    <name evidence="1" type="ORF">SAMN05421855_106137</name>
</gene>
<protein>
    <submittedName>
        <fullName evidence="1">Uncharacterized protein</fullName>
    </submittedName>
</protein>
<organism evidence="1 2">
    <name type="scientific">Ulvibacter litoralis</name>
    <dbReference type="NCBI Taxonomy" id="227084"/>
    <lineage>
        <taxon>Bacteria</taxon>
        <taxon>Pseudomonadati</taxon>
        <taxon>Bacteroidota</taxon>
        <taxon>Flavobacteriia</taxon>
        <taxon>Flavobacteriales</taxon>
        <taxon>Flavobacteriaceae</taxon>
        <taxon>Ulvibacter</taxon>
    </lineage>
</organism>
<accession>A0A1G7IRB3</accession>
<proteinExistence type="predicted"/>
<evidence type="ECO:0000313" key="2">
    <source>
        <dbReference type="Proteomes" id="UP000199321"/>
    </source>
</evidence>
<evidence type="ECO:0000313" key="1">
    <source>
        <dbReference type="EMBL" id="SDF14839.1"/>
    </source>
</evidence>
<dbReference type="AlphaFoldDB" id="A0A1G7IRB3"/>
<reference evidence="1 2" key="1">
    <citation type="submission" date="2016-10" db="EMBL/GenBank/DDBJ databases">
        <authorList>
            <person name="de Groot N.N."/>
        </authorList>
    </citation>
    <scope>NUCLEOTIDE SEQUENCE [LARGE SCALE GENOMIC DNA]</scope>
    <source>
        <strain evidence="1 2">DSM 16195</strain>
    </source>
</reference>
<name>A0A1G7IRB3_9FLAO</name>